<keyword evidence="2" id="KW-1185">Reference proteome</keyword>
<dbReference type="EMBL" id="CAVMJV010000007">
    <property type="protein sequence ID" value="CAK5033499.1"/>
    <property type="molecule type" value="Genomic_DNA"/>
</dbReference>
<name>A0ACB0Y6T8_MELEN</name>
<gene>
    <name evidence="1" type="ORF">MENTE1834_LOCUS8138</name>
</gene>
<organism evidence="1 2">
    <name type="scientific">Meloidogyne enterolobii</name>
    <name type="common">Root-knot nematode worm</name>
    <name type="synonym">Meloidogyne mayaguensis</name>
    <dbReference type="NCBI Taxonomy" id="390850"/>
    <lineage>
        <taxon>Eukaryota</taxon>
        <taxon>Metazoa</taxon>
        <taxon>Ecdysozoa</taxon>
        <taxon>Nematoda</taxon>
        <taxon>Chromadorea</taxon>
        <taxon>Rhabditida</taxon>
        <taxon>Tylenchina</taxon>
        <taxon>Tylenchomorpha</taxon>
        <taxon>Tylenchoidea</taxon>
        <taxon>Meloidogynidae</taxon>
        <taxon>Meloidogyninae</taxon>
        <taxon>Meloidogyne</taxon>
    </lineage>
</organism>
<proteinExistence type="predicted"/>
<accession>A0ACB0Y6T8</accession>
<reference evidence="1" key="1">
    <citation type="submission" date="2023-11" db="EMBL/GenBank/DDBJ databases">
        <authorList>
            <person name="Poullet M."/>
        </authorList>
    </citation>
    <scope>NUCLEOTIDE SEQUENCE</scope>
    <source>
        <strain evidence="1">E1834</strain>
    </source>
</reference>
<comment type="caution">
    <text evidence="1">The sequence shown here is derived from an EMBL/GenBank/DDBJ whole genome shotgun (WGS) entry which is preliminary data.</text>
</comment>
<protein>
    <submittedName>
        <fullName evidence="1">Uncharacterized protein</fullName>
    </submittedName>
</protein>
<evidence type="ECO:0000313" key="1">
    <source>
        <dbReference type="EMBL" id="CAK5033499.1"/>
    </source>
</evidence>
<dbReference type="Proteomes" id="UP001497535">
    <property type="component" value="Unassembled WGS sequence"/>
</dbReference>
<sequence length="57" mass="6688">MPLKIIPSLRIPFLLSKCLFPHVLTWDVLYYSLERPPFLLDNIAFDSFPDVFSFADK</sequence>
<evidence type="ECO:0000313" key="2">
    <source>
        <dbReference type="Proteomes" id="UP001497535"/>
    </source>
</evidence>